<evidence type="ECO:0000259" key="2">
    <source>
        <dbReference type="PROSITE" id="PS50076"/>
    </source>
</evidence>
<gene>
    <name evidence="3" type="ORF">FO442_00695</name>
</gene>
<dbReference type="SMART" id="SM00271">
    <property type="entry name" value="DnaJ"/>
    <property type="match status" value="1"/>
</dbReference>
<proteinExistence type="predicted"/>
<dbReference type="Pfam" id="PF00226">
    <property type="entry name" value="DnaJ"/>
    <property type="match status" value="1"/>
</dbReference>
<comment type="caution">
    <text evidence="3">The sequence shown here is derived from an EMBL/GenBank/DDBJ whole genome shotgun (WGS) entry which is preliminary data.</text>
</comment>
<dbReference type="RefSeq" id="WP_144331212.1">
    <property type="nucleotide sequence ID" value="NZ_VLPL01000001.1"/>
</dbReference>
<sequence length="278" mass="33478">MTWSLLLDISAMQAQKLAEEEVARQKLIEAIIGFSITAIIMSAPTYWMFRYVFSKLRKEFRFKTKFNSYNHIDALVLLSMNVLRTNPDCFKEKCIYLKEYIVYLYPENHGSFHESLKMAYSDVYRSESIVRWLSRFQQEEQHRDVVRFLIHMAAQDGVIGSREKGELVRIIDAFTLVHEEWLVLMEDINRAFARRYEYRSKANDSISYRDDLERKALEYFEMEKDALDEEKLRLKYRKLVKKYHPDRYPDASPEEHKELEVKFQELQLYYEELLKLLV</sequence>
<protein>
    <recommendedName>
        <fullName evidence="2">J domain-containing protein</fullName>
    </recommendedName>
</protein>
<dbReference type="PROSITE" id="PS50076">
    <property type="entry name" value="DNAJ_2"/>
    <property type="match status" value="1"/>
</dbReference>
<evidence type="ECO:0000313" key="4">
    <source>
        <dbReference type="Proteomes" id="UP000316008"/>
    </source>
</evidence>
<dbReference type="Gene3D" id="1.10.287.110">
    <property type="entry name" value="DnaJ domain"/>
    <property type="match status" value="1"/>
</dbReference>
<dbReference type="Proteomes" id="UP000316008">
    <property type="component" value="Unassembled WGS sequence"/>
</dbReference>
<keyword evidence="4" id="KW-1185">Reference proteome</keyword>
<evidence type="ECO:0000256" key="1">
    <source>
        <dbReference type="SAM" id="Phobius"/>
    </source>
</evidence>
<dbReference type="SUPFAM" id="SSF46565">
    <property type="entry name" value="Chaperone J-domain"/>
    <property type="match status" value="1"/>
</dbReference>
<accession>A0A556N674</accession>
<keyword evidence="1" id="KW-1133">Transmembrane helix</keyword>
<evidence type="ECO:0000313" key="3">
    <source>
        <dbReference type="EMBL" id="TSJ47677.1"/>
    </source>
</evidence>
<dbReference type="EMBL" id="VLPL01000001">
    <property type="protein sequence ID" value="TSJ47677.1"/>
    <property type="molecule type" value="Genomic_DNA"/>
</dbReference>
<feature type="domain" description="J" evidence="2">
    <location>
        <begin position="215"/>
        <end position="278"/>
    </location>
</feature>
<name>A0A556N674_9FLAO</name>
<dbReference type="InterPro" id="IPR001623">
    <property type="entry name" value="DnaJ_domain"/>
</dbReference>
<dbReference type="InterPro" id="IPR036869">
    <property type="entry name" value="J_dom_sf"/>
</dbReference>
<organism evidence="3 4">
    <name type="scientific">Fluviicola chungangensis</name>
    <dbReference type="NCBI Taxonomy" id="2597671"/>
    <lineage>
        <taxon>Bacteria</taxon>
        <taxon>Pseudomonadati</taxon>
        <taxon>Bacteroidota</taxon>
        <taxon>Flavobacteriia</taxon>
        <taxon>Flavobacteriales</taxon>
        <taxon>Crocinitomicaceae</taxon>
        <taxon>Fluviicola</taxon>
    </lineage>
</organism>
<keyword evidence="1" id="KW-0812">Transmembrane</keyword>
<keyword evidence="1" id="KW-0472">Membrane</keyword>
<reference evidence="3 4" key="1">
    <citation type="submission" date="2019-07" db="EMBL/GenBank/DDBJ databases">
        <authorList>
            <person name="Huq M.A."/>
        </authorList>
    </citation>
    <scope>NUCLEOTIDE SEQUENCE [LARGE SCALE GENOMIC DNA]</scope>
    <source>
        <strain evidence="3 4">MAH-3</strain>
    </source>
</reference>
<dbReference type="AlphaFoldDB" id="A0A556N674"/>
<dbReference type="CDD" id="cd06257">
    <property type="entry name" value="DnaJ"/>
    <property type="match status" value="1"/>
</dbReference>
<feature type="transmembrane region" description="Helical" evidence="1">
    <location>
        <begin position="30"/>
        <end position="53"/>
    </location>
</feature>